<dbReference type="InterPro" id="IPR043472">
    <property type="entry name" value="Macro_dom-like"/>
</dbReference>
<evidence type="ECO:0000259" key="1">
    <source>
        <dbReference type="PROSITE" id="PS51154"/>
    </source>
</evidence>
<comment type="caution">
    <text evidence="2">The sequence shown here is derived from an EMBL/GenBank/DDBJ whole genome shotgun (WGS) entry which is preliminary data.</text>
</comment>
<feature type="domain" description="Macro" evidence="1">
    <location>
        <begin position="15"/>
        <end position="197"/>
    </location>
</feature>
<name>A0A419F144_9BACT</name>
<dbReference type="EMBL" id="QZKI01000055">
    <property type="protein sequence ID" value="RJP71708.1"/>
    <property type="molecule type" value="Genomic_DNA"/>
</dbReference>
<dbReference type="PROSITE" id="PS51154">
    <property type="entry name" value="MACRO"/>
    <property type="match status" value="1"/>
</dbReference>
<sequence length="197" mass="22105">MPLNIILCDINKKITAAWQQHFEGVENVEVHHGNIFEVEADALVSPANSFGFMDGGLDYAISEFFDWKIQPRVQAVLQKKHHGELPVGQAEVVETGEKRFPYLICAPTMRTPADVSQTLNAYLAMRAILIAIRRFNKAHPNAIKSVVIPGLGTAVGKMPADRCARQMRAAYDNIVGGHIYHFNSLREARREERKLLE</sequence>
<dbReference type="SUPFAM" id="SSF52949">
    <property type="entry name" value="Macro domain-like"/>
    <property type="match status" value="1"/>
</dbReference>
<evidence type="ECO:0000313" key="3">
    <source>
        <dbReference type="Proteomes" id="UP000285961"/>
    </source>
</evidence>
<gene>
    <name evidence="2" type="ORF">C4532_07110</name>
</gene>
<dbReference type="Gene3D" id="3.40.220.10">
    <property type="entry name" value="Leucine Aminopeptidase, subunit E, domain 1"/>
    <property type="match status" value="1"/>
</dbReference>
<dbReference type="SMART" id="SM00506">
    <property type="entry name" value="A1pp"/>
    <property type="match status" value="1"/>
</dbReference>
<organism evidence="2 3">
    <name type="scientific">Candidatus Abyssobacteria bacterium SURF_17</name>
    <dbReference type="NCBI Taxonomy" id="2093361"/>
    <lineage>
        <taxon>Bacteria</taxon>
        <taxon>Pseudomonadati</taxon>
        <taxon>Candidatus Hydrogenedentota</taxon>
        <taxon>Candidatus Abyssobacteria</taxon>
    </lineage>
</organism>
<proteinExistence type="predicted"/>
<dbReference type="Pfam" id="PF01661">
    <property type="entry name" value="Macro"/>
    <property type="match status" value="1"/>
</dbReference>
<reference evidence="2 3" key="1">
    <citation type="journal article" date="2017" name="ISME J.">
        <title>Energy and carbon metabolisms in a deep terrestrial subsurface fluid microbial community.</title>
        <authorList>
            <person name="Momper L."/>
            <person name="Jungbluth S.P."/>
            <person name="Lee M.D."/>
            <person name="Amend J.P."/>
        </authorList>
    </citation>
    <scope>NUCLEOTIDE SEQUENCE [LARGE SCALE GENOMIC DNA]</scope>
    <source>
        <strain evidence="2">SURF_17</strain>
    </source>
</reference>
<dbReference type="AlphaFoldDB" id="A0A419F144"/>
<accession>A0A419F144</accession>
<dbReference type="Proteomes" id="UP000285961">
    <property type="component" value="Unassembled WGS sequence"/>
</dbReference>
<evidence type="ECO:0000313" key="2">
    <source>
        <dbReference type="EMBL" id="RJP71708.1"/>
    </source>
</evidence>
<dbReference type="InterPro" id="IPR002589">
    <property type="entry name" value="Macro_dom"/>
</dbReference>
<protein>
    <submittedName>
        <fullName evidence="2">Appr-1-p processing protein</fullName>
    </submittedName>
</protein>